<proteinExistence type="predicted"/>
<dbReference type="PROSITE" id="PS50110">
    <property type="entry name" value="RESPONSE_REGULATORY"/>
    <property type="match status" value="1"/>
</dbReference>
<evidence type="ECO:0000259" key="6">
    <source>
        <dbReference type="PROSITE" id="PS50110"/>
    </source>
</evidence>
<evidence type="ECO:0000313" key="7">
    <source>
        <dbReference type="EMBL" id="BCS82090.1"/>
    </source>
</evidence>
<keyword evidence="8" id="KW-1185">Reference proteome</keyword>
<dbReference type="InterPro" id="IPR018062">
    <property type="entry name" value="HTH_AraC-typ_CS"/>
</dbReference>
<dbReference type="SUPFAM" id="SSF46689">
    <property type="entry name" value="Homeodomain-like"/>
    <property type="match status" value="2"/>
</dbReference>
<evidence type="ECO:0000256" key="3">
    <source>
        <dbReference type="ARBA" id="ARBA00023163"/>
    </source>
</evidence>
<dbReference type="PROSITE" id="PS01124">
    <property type="entry name" value="HTH_ARAC_FAMILY_2"/>
    <property type="match status" value="1"/>
</dbReference>
<dbReference type="SUPFAM" id="SSF52172">
    <property type="entry name" value="CheY-like"/>
    <property type="match status" value="1"/>
</dbReference>
<dbReference type="Gene3D" id="3.40.50.2300">
    <property type="match status" value="1"/>
</dbReference>
<dbReference type="InterPro" id="IPR009057">
    <property type="entry name" value="Homeodomain-like_sf"/>
</dbReference>
<dbReference type="InterPro" id="IPR001789">
    <property type="entry name" value="Sig_transdc_resp-reg_receiver"/>
</dbReference>
<dbReference type="PANTHER" id="PTHR43280">
    <property type="entry name" value="ARAC-FAMILY TRANSCRIPTIONAL REGULATOR"/>
    <property type="match status" value="1"/>
</dbReference>
<feature type="domain" description="HTH araC/xylS-type" evidence="5">
    <location>
        <begin position="413"/>
        <end position="512"/>
    </location>
</feature>
<accession>A0ABN6E965</accession>
<organism evidence="7 8">
    <name type="scientific">Caldicellulosiruptor diazotrophicus</name>
    <dbReference type="NCBI Taxonomy" id="2806205"/>
    <lineage>
        <taxon>Bacteria</taxon>
        <taxon>Bacillati</taxon>
        <taxon>Bacillota</taxon>
        <taxon>Bacillota incertae sedis</taxon>
        <taxon>Caldicellulosiruptorales</taxon>
        <taxon>Caldicellulosiruptoraceae</taxon>
        <taxon>Caldicellulosiruptor</taxon>
    </lineage>
</organism>
<keyword evidence="3" id="KW-0804">Transcription</keyword>
<sequence length="515" mass="59984">MKILIVDDEMFSRENIKEIISSYGGNKFEIIETESSEEALEFCKSFFPQIIFIDIRMPHMDGIELAVRIRQILPSAAIIFVSAYPEKEYLKAALSLRAIRFVEKPIIATELIEAFEEALSQVKEKEEHILSLFSGNRDTLDWIKLAIGTLLSEGGQNSSEIYSLEKIMGADVLRNITAVSIAIKFLKNDVASLSSYLLTLVNSFLNTIQRKKCYENICAFYTLKDHLVFIYLISPKKEIRTSVLISFCNELKDFLETYNLKFLIGVGKIVYDIREINSSSTAALLALEDAYIKKAGYVAFFEERKYVPFPYGEKERIYFFNLLNQKNYEQAKIFVKSLALEIRKRENLRTRDIKLFFFKLIEILDEREAERKLEIYLRILDTTILDELVDIIIEEIDRYRVSALQKYENEYVNKMIEFLNENYSKPELRIEDVSRAVNLSTSYACFLFKKVTGKTIKQYLLELRARKAEELLRGGSEKIKDVSNKVGFRYSDYFTKKFKKITGILPSHIKNKKKR</sequence>
<evidence type="ECO:0000256" key="1">
    <source>
        <dbReference type="ARBA" id="ARBA00023015"/>
    </source>
</evidence>
<dbReference type="SMART" id="SM00342">
    <property type="entry name" value="HTH_ARAC"/>
    <property type="match status" value="1"/>
</dbReference>
<evidence type="ECO:0000259" key="5">
    <source>
        <dbReference type="PROSITE" id="PS01124"/>
    </source>
</evidence>
<dbReference type="PANTHER" id="PTHR43280:SF28">
    <property type="entry name" value="HTH-TYPE TRANSCRIPTIONAL ACTIVATOR RHAS"/>
    <property type="match status" value="1"/>
</dbReference>
<evidence type="ECO:0000256" key="4">
    <source>
        <dbReference type="PROSITE-ProRule" id="PRU00169"/>
    </source>
</evidence>
<dbReference type="Proteomes" id="UP000663623">
    <property type="component" value="Chromosome"/>
</dbReference>
<dbReference type="RefSeq" id="WP_207179381.1">
    <property type="nucleotide sequence ID" value="NZ_AP024480.1"/>
</dbReference>
<dbReference type="PROSITE" id="PS00041">
    <property type="entry name" value="HTH_ARAC_FAMILY_1"/>
    <property type="match status" value="1"/>
</dbReference>
<dbReference type="InterPro" id="IPR018060">
    <property type="entry name" value="HTH_AraC"/>
</dbReference>
<dbReference type="Pfam" id="PF00072">
    <property type="entry name" value="Response_reg"/>
    <property type="match status" value="1"/>
</dbReference>
<dbReference type="SMART" id="SM00448">
    <property type="entry name" value="REC"/>
    <property type="match status" value="1"/>
</dbReference>
<feature type="domain" description="Response regulatory" evidence="6">
    <location>
        <begin position="2"/>
        <end position="119"/>
    </location>
</feature>
<reference evidence="7 8" key="1">
    <citation type="submission" date="2021-02" db="EMBL/GenBank/DDBJ databases">
        <title>Nitrogen-fixing ability and nitrogen fixation related genes of thermophilic fermentative bacteria in the genus Caldicellulosiruptor.</title>
        <authorList>
            <person name="Chen Y."/>
            <person name="Nishihara A."/>
            <person name="Haruta S."/>
        </authorList>
    </citation>
    <scope>NUCLEOTIDE SEQUENCE [LARGE SCALE GENOMIC DNA]</scope>
    <source>
        <strain evidence="7 8">YA01</strain>
    </source>
</reference>
<evidence type="ECO:0000313" key="8">
    <source>
        <dbReference type="Proteomes" id="UP000663623"/>
    </source>
</evidence>
<evidence type="ECO:0000256" key="2">
    <source>
        <dbReference type="ARBA" id="ARBA00023125"/>
    </source>
</evidence>
<feature type="modified residue" description="4-aspartylphosphate" evidence="4">
    <location>
        <position position="54"/>
    </location>
</feature>
<dbReference type="CDD" id="cd17536">
    <property type="entry name" value="REC_YesN-like"/>
    <property type="match status" value="1"/>
</dbReference>
<dbReference type="EMBL" id="AP024480">
    <property type="protein sequence ID" value="BCS82090.1"/>
    <property type="molecule type" value="Genomic_DNA"/>
</dbReference>
<keyword evidence="1" id="KW-0805">Transcription regulation</keyword>
<dbReference type="Pfam" id="PF12833">
    <property type="entry name" value="HTH_18"/>
    <property type="match status" value="1"/>
</dbReference>
<protein>
    <submittedName>
        <fullName evidence="7">AraC family transcriptional regulator</fullName>
    </submittedName>
</protein>
<dbReference type="Gene3D" id="1.10.10.60">
    <property type="entry name" value="Homeodomain-like"/>
    <property type="match status" value="2"/>
</dbReference>
<keyword evidence="4" id="KW-0597">Phosphoprotein</keyword>
<name>A0ABN6E965_9FIRM</name>
<dbReference type="InterPro" id="IPR011006">
    <property type="entry name" value="CheY-like_superfamily"/>
</dbReference>
<gene>
    <name evidence="7" type="ORF">CaldiYA01_20500</name>
</gene>
<keyword evidence="2" id="KW-0238">DNA-binding</keyword>